<organism evidence="2 3">
    <name type="scientific">Taenia crassiceps</name>
    <dbReference type="NCBI Taxonomy" id="6207"/>
    <lineage>
        <taxon>Eukaryota</taxon>
        <taxon>Metazoa</taxon>
        <taxon>Spiralia</taxon>
        <taxon>Lophotrochozoa</taxon>
        <taxon>Platyhelminthes</taxon>
        <taxon>Cestoda</taxon>
        <taxon>Eucestoda</taxon>
        <taxon>Cyclophyllidea</taxon>
        <taxon>Taeniidae</taxon>
        <taxon>Taenia</taxon>
    </lineage>
</organism>
<name>A0ABR4Q389_9CEST</name>
<proteinExistence type="predicted"/>
<feature type="signal peptide" evidence="1">
    <location>
        <begin position="1"/>
        <end position="22"/>
    </location>
</feature>
<keyword evidence="1" id="KW-0732">Signal</keyword>
<protein>
    <submittedName>
        <fullName evidence="2">Uncharacterized protein</fullName>
    </submittedName>
</protein>
<evidence type="ECO:0000313" key="3">
    <source>
        <dbReference type="Proteomes" id="UP001651158"/>
    </source>
</evidence>
<comment type="caution">
    <text evidence="2">The sequence shown here is derived from an EMBL/GenBank/DDBJ whole genome shotgun (WGS) entry which is preliminary data.</text>
</comment>
<accession>A0ABR4Q389</accession>
<keyword evidence="3" id="KW-1185">Reference proteome</keyword>
<sequence length="67" mass="7562">MRFLPFKCILLILALLAVSSNSENFFTDSLLDCATSELLEYVKSNGNNFHVKHIDNLVRSCPFPGTR</sequence>
<dbReference type="Proteomes" id="UP001651158">
    <property type="component" value="Unassembled WGS sequence"/>
</dbReference>
<reference evidence="2 3" key="1">
    <citation type="journal article" date="2022" name="Front. Cell. Infect. Microbiol.">
        <title>The Genomes of Two Strains of Taenia crassiceps the Animal Model for the Study of Human Cysticercosis.</title>
        <authorList>
            <person name="Bobes R.J."/>
            <person name="Estrada K."/>
            <person name="Rios-Valencia D.G."/>
            <person name="Calderon-Gallegos A."/>
            <person name="de la Torre P."/>
            <person name="Carrero J.C."/>
            <person name="Sanchez-Flores A."/>
            <person name="Laclette J.P."/>
        </authorList>
    </citation>
    <scope>NUCLEOTIDE SEQUENCE [LARGE SCALE GENOMIC DNA]</scope>
    <source>
        <strain evidence="2">WFUcys</strain>
    </source>
</reference>
<evidence type="ECO:0000313" key="2">
    <source>
        <dbReference type="EMBL" id="KAL5104115.1"/>
    </source>
</evidence>
<gene>
    <name evidence="2" type="ORF">TcWFU_006337</name>
</gene>
<feature type="chain" id="PRO_5045910313" evidence="1">
    <location>
        <begin position="23"/>
        <end position="67"/>
    </location>
</feature>
<evidence type="ECO:0000256" key="1">
    <source>
        <dbReference type="SAM" id="SignalP"/>
    </source>
</evidence>
<dbReference type="EMBL" id="JAKROA010000014">
    <property type="protein sequence ID" value="KAL5104115.1"/>
    <property type="molecule type" value="Genomic_DNA"/>
</dbReference>